<keyword evidence="2" id="KW-0812">Transmembrane</keyword>
<dbReference type="RefSeq" id="WP_211533268.1">
    <property type="nucleotide sequence ID" value="NZ_CP058560.1"/>
</dbReference>
<proteinExistence type="predicted"/>
<feature type="region of interest" description="Disordered" evidence="1">
    <location>
        <begin position="210"/>
        <end position="237"/>
    </location>
</feature>
<dbReference type="KEGG" id="meme:HYG87_00360"/>
<dbReference type="PIRSF" id="PIRSF006594">
    <property type="entry name" value="UCP006594"/>
    <property type="match status" value="1"/>
</dbReference>
<evidence type="ECO:0000313" key="3">
    <source>
        <dbReference type="EMBL" id="QUH22325.1"/>
    </source>
</evidence>
<dbReference type="GeneID" id="64819170"/>
<accession>A0A8T8K4D2</accession>
<dbReference type="Proteomes" id="UP000681041">
    <property type="component" value="Chromosome"/>
</dbReference>
<organism evidence="3 4">
    <name type="scientific">Methanobacterium alkalithermotolerans</name>
    <dbReference type="NCBI Taxonomy" id="2731220"/>
    <lineage>
        <taxon>Archaea</taxon>
        <taxon>Methanobacteriati</taxon>
        <taxon>Methanobacteriota</taxon>
        <taxon>Methanomada group</taxon>
        <taxon>Methanobacteria</taxon>
        <taxon>Methanobacteriales</taxon>
        <taxon>Methanobacteriaceae</taxon>
        <taxon>Methanobacterium</taxon>
    </lineage>
</organism>
<dbReference type="EMBL" id="CP058560">
    <property type="protein sequence ID" value="QUH22325.1"/>
    <property type="molecule type" value="Genomic_DNA"/>
</dbReference>
<evidence type="ECO:0000256" key="2">
    <source>
        <dbReference type="SAM" id="Phobius"/>
    </source>
</evidence>
<dbReference type="OrthoDB" id="120943at2157"/>
<feature type="transmembrane region" description="Helical" evidence="2">
    <location>
        <begin position="12"/>
        <end position="36"/>
    </location>
</feature>
<protein>
    <submittedName>
        <fullName evidence="3">DUF116 domain-containing protein</fullName>
    </submittedName>
</protein>
<dbReference type="InterPro" id="IPR002829">
    <property type="entry name" value="DUF116"/>
</dbReference>
<name>A0A8T8K4D2_9EURY</name>
<keyword evidence="4" id="KW-1185">Reference proteome</keyword>
<sequence>MLLSEFYQLFGQMVFLAGASLIVLLLITLILGKILLKQDKLIFPRLLLFTIDLFYGPFKKFSEIIGLDEKIVDHIGVEVRNKVNQKQFEKIKPQDKLLILPHCLRSLDCEATLESSGLICNHCKKCVIGVLKEKGEEMGYKVFIIPGSTFLQKIAEKNNFKAVLGVACYQDLNLSMMKLARFSPQGVVLSRDGCIKTKVDPKAVLEKMGYNSDKSTEDKSLSPVSSCNTDKPDKRAY</sequence>
<keyword evidence="2" id="KW-0472">Membrane</keyword>
<dbReference type="PANTHER" id="PTHR43801">
    <property type="entry name" value="NUCLEOTIDE-BINDING PROTEIN-RELATED"/>
    <property type="match status" value="1"/>
</dbReference>
<dbReference type="PANTHER" id="PTHR43801:SF1">
    <property type="entry name" value="POLYPRENYL SYNTHETASE"/>
    <property type="match status" value="1"/>
</dbReference>
<gene>
    <name evidence="3" type="ORF">HYG87_00360</name>
</gene>
<keyword evidence="2" id="KW-1133">Transmembrane helix</keyword>
<evidence type="ECO:0000256" key="1">
    <source>
        <dbReference type="SAM" id="MobiDB-lite"/>
    </source>
</evidence>
<reference evidence="3" key="1">
    <citation type="submission" date="2020-07" db="EMBL/GenBank/DDBJ databases">
        <title>Methanobacterium. sp. MethCan genome.</title>
        <authorList>
            <person name="Postec A."/>
            <person name="Quemeneur M."/>
        </authorList>
    </citation>
    <scope>NUCLEOTIDE SEQUENCE</scope>
    <source>
        <strain evidence="3">MethCAN</strain>
    </source>
</reference>
<dbReference type="AlphaFoldDB" id="A0A8T8K4D2"/>
<evidence type="ECO:0000313" key="4">
    <source>
        <dbReference type="Proteomes" id="UP000681041"/>
    </source>
</evidence>
<dbReference type="Pfam" id="PF01976">
    <property type="entry name" value="DUF116"/>
    <property type="match status" value="1"/>
</dbReference>